<dbReference type="EMBL" id="CACRZD030000010">
    <property type="protein sequence ID" value="CAA6667001.1"/>
    <property type="molecule type" value="Genomic_DNA"/>
</dbReference>
<gene>
    <name evidence="2" type="ORF">SI7747_10013394</name>
</gene>
<feature type="region of interest" description="Disordered" evidence="1">
    <location>
        <begin position="1"/>
        <end position="55"/>
    </location>
</feature>
<sequence length="89" mass="9594">MFPPRPSTTTTRSWGPTAEISPPPPPDLPVEPLLPTPPQIPEPPSPLPSPTPFAPRQLLKRGVTDVALRTEFSVKHVSLPLFPTSTTPS</sequence>
<protein>
    <submittedName>
        <fullName evidence="2">Uncharacterized protein</fullName>
    </submittedName>
</protein>
<dbReference type="Proteomes" id="UP001189122">
    <property type="component" value="Unassembled WGS sequence"/>
</dbReference>
<evidence type="ECO:0000256" key="1">
    <source>
        <dbReference type="SAM" id="MobiDB-lite"/>
    </source>
</evidence>
<reference evidence="2 3" key="1">
    <citation type="submission" date="2019-12" db="EMBL/GenBank/DDBJ databases">
        <authorList>
            <person name="Scholz U."/>
            <person name="Mascher M."/>
            <person name="Fiebig A."/>
        </authorList>
    </citation>
    <scope>NUCLEOTIDE SEQUENCE</scope>
</reference>
<feature type="compositionally biased region" description="Pro residues" evidence="1">
    <location>
        <begin position="21"/>
        <end position="53"/>
    </location>
</feature>
<proteinExistence type="predicted"/>
<accession>A0A7I8JAH8</accession>
<organism evidence="2">
    <name type="scientific">Spirodela intermedia</name>
    <name type="common">Intermediate duckweed</name>
    <dbReference type="NCBI Taxonomy" id="51605"/>
    <lineage>
        <taxon>Eukaryota</taxon>
        <taxon>Viridiplantae</taxon>
        <taxon>Streptophyta</taxon>
        <taxon>Embryophyta</taxon>
        <taxon>Tracheophyta</taxon>
        <taxon>Spermatophyta</taxon>
        <taxon>Magnoliopsida</taxon>
        <taxon>Liliopsida</taxon>
        <taxon>Araceae</taxon>
        <taxon>Lemnoideae</taxon>
        <taxon>Spirodela</taxon>
    </lineage>
</organism>
<name>A0A7I8JAH8_SPIIN</name>
<dbReference type="EMBL" id="LR743597">
    <property type="protein sequence ID" value="CAA2627742.1"/>
    <property type="molecule type" value="Genomic_DNA"/>
</dbReference>
<keyword evidence="3" id="KW-1185">Reference proteome</keyword>
<evidence type="ECO:0000313" key="3">
    <source>
        <dbReference type="Proteomes" id="UP001189122"/>
    </source>
</evidence>
<dbReference type="AlphaFoldDB" id="A0A7I8JAH8"/>
<evidence type="ECO:0000313" key="2">
    <source>
        <dbReference type="EMBL" id="CAA2627742.1"/>
    </source>
</evidence>